<keyword evidence="3" id="KW-1185">Reference proteome</keyword>
<accession>A0ABR7D2R4</accession>
<dbReference type="Proteomes" id="UP000646484">
    <property type="component" value="Unassembled WGS sequence"/>
</dbReference>
<feature type="region of interest" description="Disordered" evidence="1">
    <location>
        <begin position="1"/>
        <end position="22"/>
    </location>
</feature>
<proteinExistence type="predicted"/>
<gene>
    <name evidence="2" type="ORF">H8S64_11175</name>
</gene>
<feature type="compositionally biased region" description="Basic and acidic residues" evidence="1">
    <location>
        <begin position="37"/>
        <end position="55"/>
    </location>
</feature>
<name>A0ABR7D2R4_9BACT</name>
<dbReference type="EMBL" id="JACOOH010000004">
    <property type="protein sequence ID" value="MBC5621660.1"/>
    <property type="molecule type" value="Genomic_DNA"/>
</dbReference>
<evidence type="ECO:0000313" key="3">
    <source>
        <dbReference type="Proteomes" id="UP000646484"/>
    </source>
</evidence>
<dbReference type="RefSeq" id="WP_186976128.1">
    <property type="nucleotide sequence ID" value="NZ_JACOOH010000004.1"/>
</dbReference>
<protein>
    <submittedName>
        <fullName evidence="2">Uncharacterized protein</fullName>
    </submittedName>
</protein>
<reference evidence="2 3" key="1">
    <citation type="submission" date="2020-08" db="EMBL/GenBank/DDBJ databases">
        <title>Genome public.</title>
        <authorList>
            <person name="Liu C."/>
            <person name="Sun Q."/>
        </authorList>
    </citation>
    <scope>NUCLEOTIDE SEQUENCE [LARGE SCALE GENOMIC DNA]</scope>
    <source>
        <strain evidence="2 3">NSJ-56</strain>
    </source>
</reference>
<sequence length="61" mass="7269">MSKFPFEESFTEPVEMTPEEREESMKLIIEALSEQMGMEKKESIDEPELPDEKVWDNFTRI</sequence>
<evidence type="ECO:0000256" key="1">
    <source>
        <dbReference type="SAM" id="MobiDB-lite"/>
    </source>
</evidence>
<evidence type="ECO:0000313" key="2">
    <source>
        <dbReference type="EMBL" id="MBC5621660.1"/>
    </source>
</evidence>
<feature type="region of interest" description="Disordered" evidence="1">
    <location>
        <begin position="37"/>
        <end position="61"/>
    </location>
</feature>
<comment type="caution">
    <text evidence="2">The sequence shown here is derived from an EMBL/GenBank/DDBJ whole genome shotgun (WGS) entry which is preliminary data.</text>
</comment>
<organism evidence="2 3">
    <name type="scientific">Butyricimonas hominis</name>
    <dbReference type="NCBI Taxonomy" id="2763032"/>
    <lineage>
        <taxon>Bacteria</taxon>
        <taxon>Pseudomonadati</taxon>
        <taxon>Bacteroidota</taxon>
        <taxon>Bacteroidia</taxon>
        <taxon>Bacteroidales</taxon>
        <taxon>Odoribacteraceae</taxon>
        <taxon>Butyricimonas</taxon>
    </lineage>
</organism>